<evidence type="ECO:0000313" key="3">
    <source>
        <dbReference type="Proteomes" id="UP000683360"/>
    </source>
</evidence>
<gene>
    <name evidence="2" type="ORF">MEDL_40251</name>
</gene>
<evidence type="ECO:0000259" key="1">
    <source>
        <dbReference type="Pfam" id="PF13358"/>
    </source>
</evidence>
<feature type="domain" description="Tc1-like transposase DDE" evidence="1">
    <location>
        <begin position="72"/>
        <end position="181"/>
    </location>
</feature>
<dbReference type="Proteomes" id="UP000683360">
    <property type="component" value="Unassembled WGS sequence"/>
</dbReference>
<dbReference type="Gene3D" id="3.30.420.10">
    <property type="entry name" value="Ribonuclease H-like superfamily/Ribonuclease H"/>
    <property type="match status" value="1"/>
</dbReference>
<name>A0A8S3T774_MYTED</name>
<keyword evidence="3" id="KW-1185">Reference proteome</keyword>
<proteinExistence type="predicted"/>
<reference evidence="2" key="1">
    <citation type="submission" date="2021-03" db="EMBL/GenBank/DDBJ databases">
        <authorList>
            <person name="Bekaert M."/>
        </authorList>
    </citation>
    <scope>NUCLEOTIDE SEQUENCE</scope>
</reference>
<dbReference type="EMBL" id="CAJPWZ010001956">
    <property type="protein sequence ID" value="CAG2227243.1"/>
    <property type="molecule type" value="Genomic_DNA"/>
</dbReference>
<evidence type="ECO:0000313" key="2">
    <source>
        <dbReference type="EMBL" id="CAG2227243.1"/>
    </source>
</evidence>
<dbReference type="InterPro" id="IPR038717">
    <property type="entry name" value="Tc1-like_DDE_dom"/>
</dbReference>
<dbReference type="Pfam" id="PF13358">
    <property type="entry name" value="DDE_3"/>
    <property type="match status" value="1"/>
</dbReference>
<comment type="caution">
    <text evidence="2">The sequence shown here is derived from an EMBL/GenBank/DDBJ whole genome shotgun (WGS) entry which is preliminary data.</text>
</comment>
<dbReference type="InterPro" id="IPR036397">
    <property type="entry name" value="RNaseH_sf"/>
</dbReference>
<accession>A0A8S3T774</accession>
<sequence length="226" mass="26304">MVRKRISESHMWQFIGMQSSGLSEKAMGRQMGYQCSVFSRLVRKNIQTKNVKDLQRSGRPLVISQRDNFIGGGSVMVWSCISHDCKLDLVTMRGNLNGDQYIREVLQSVDEPNFDNHSLAARLVFMDDDTRPRHSRTVTAFRQGEAVTALPWPAMSPDLNPIEHIWDTLGRRVQTAEQPVKKLRYLKSALHREWRQNPQQEIRRLTGWMRRRNDDCIQSRGGFTRY</sequence>
<protein>
    <recommendedName>
        <fullName evidence="1">Tc1-like transposase DDE domain-containing protein</fullName>
    </recommendedName>
</protein>
<dbReference type="AlphaFoldDB" id="A0A8S3T774"/>
<dbReference type="OrthoDB" id="6286709at2759"/>
<organism evidence="2 3">
    <name type="scientific">Mytilus edulis</name>
    <name type="common">Blue mussel</name>
    <dbReference type="NCBI Taxonomy" id="6550"/>
    <lineage>
        <taxon>Eukaryota</taxon>
        <taxon>Metazoa</taxon>
        <taxon>Spiralia</taxon>
        <taxon>Lophotrochozoa</taxon>
        <taxon>Mollusca</taxon>
        <taxon>Bivalvia</taxon>
        <taxon>Autobranchia</taxon>
        <taxon>Pteriomorphia</taxon>
        <taxon>Mytilida</taxon>
        <taxon>Mytiloidea</taxon>
        <taxon>Mytilidae</taxon>
        <taxon>Mytilinae</taxon>
        <taxon>Mytilus</taxon>
    </lineage>
</organism>
<dbReference type="GO" id="GO:0003676">
    <property type="term" value="F:nucleic acid binding"/>
    <property type="evidence" value="ECO:0007669"/>
    <property type="project" value="InterPro"/>
</dbReference>